<dbReference type="Proteomes" id="UP001497600">
    <property type="component" value="Chromosome H"/>
</dbReference>
<dbReference type="Pfam" id="PF10340">
    <property type="entry name" value="Say1_Mug180"/>
    <property type="match status" value="1"/>
</dbReference>
<evidence type="ECO:0000313" key="2">
    <source>
        <dbReference type="EMBL" id="CAK7921253.1"/>
    </source>
</evidence>
<dbReference type="PANTHER" id="PTHR48081">
    <property type="entry name" value="AB HYDROLASE SUPERFAMILY PROTEIN C4A8.06C"/>
    <property type="match status" value="1"/>
</dbReference>
<organism evidence="2 3">
    <name type="scientific">[Candida] anglica</name>
    <dbReference type="NCBI Taxonomy" id="148631"/>
    <lineage>
        <taxon>Eukaryota</taxon>
        <taxon>Fungi</taxon>
        <taxon>Dikarya</taxon>
        <taxon>Ascomycota</taxon>
        <taxon>Saccharomycotina</taxon>
        <taxon>Pichiomycetes</taxon>
        <taxon>Debaryomycetaceae</taxon>
        <taxon>Kurtzmaniella</taxon>
    </lineage>
</organism>
<dbReference type="InterPro" id="IPR029058">
    <property type="entry name" value="AB_hydrolase_fold"/>
</dbReference>
<sequence length="417" mass="47358">MPPFGFLLFLLALPFRIIYELCIFYIKGSPYRKYSKQYLISVQISFCQWLFDLPVTESRYFSLYNASMISSFLGFKYSSILGRYPGHGEPYDDNSFWLRKAPNRKSTDPILIYLHGGGYCFQLGPSQYKAVVTIVELLDASKRENLSVLIFDYNLASSGFTFPSQLAQFHDTYQKLTVIGSNSNIILMGDSAGGNLALVYLQYLKDLQQKNSYSAQGVVYPSKLVLISPWVKIQPEPEDYRPGHSYYDNDTMDLLRYEHFSDSQAIRRVFGTSDLDSLTVSPGRAPLNKLEWSGITSINDENSDILVIVGEDEVFRDDVLDWCHVILDCPLQGSLYHNTNSALFIPAIHEYKSLPDKGTAGVEVFVEPWGVHDATFLFEDDLLDKIDKLGLSSNVNAVDSDTYFGTYRIVQFLNRVL</sequence>
<dbReference type="PANTHER" id="PTHR48081:SF31">
    <property type="entry name" value="STERYL ACETYL HYDROLASE MUG81-RELATED"/>
    <property type="match status" value="1"/>
</dbReference>
<name>A0ABP0EN68_9ASCO</name>
<dbReference type="EMBL" id="OZ004260">
    <property type="protein sequence ID" value="CAK7921253.1"/>
    <property type="molecule type" value="Genomic_DNA"/>
</dbReference>
<protein>
    <recommendedName>
        <fullName evidence="4">Alpha/beta hydrolase fold-3 domain-containing protein</fullName>
    </recommendedName>
</protein>
<proteinExistence type="predicted"/>
<keyword evidence="1" id="KW-0378">Hydrolase</keyword>
<dbReference type="InterPro" id="IPR050300">
    <property type="entry name" value="GDXG_lipolytic_enzyme"/>
</dbReference>
<evidence type="ECO:0008006" key="4">
    <source>
        <dbReference type="Google" id="ProtNLM"/>
    </source>
</evidence>
<gene>
    <name evidence="2" type="ORF">CAAN4_H12002</name>
</gene>
<dbReference type="SUPFAM" id="SSF53474">
    <property type="entry name" value="alpha/beta-Hydrolases"/>
    <property type="match status" value="1"/>
</dbReference>
<keyword evidence="3" id="KW-1185">Reference proteome</keyword>
<accession>A0ABP0EN68</accession>
<dbReference type="Gene3D" id="3.40.50.1820">
    <property type="entry name" value="alpha/beta hydrolase"/>
    <property type="match status" value="1"/>
</dbReference>
<dbReference type="InterPro" id="IPR019436">
    <property type="entry name" value="Say1-like"/>
</dbReference>
<reference evidence="2 3" key="1">
    <citation type="submission" date="2024-01" db="EMBL/GenBank/DDBJ databases">
        <authorList>
            <consortium name="Genoscope - CEA"/>
            <person name="William W."/>
        </authorList>
    </citation>
    <scope>NUCLEOTIDE SEQUENCE [LARGE SCALE GENOMIC DNA]</scope>
    <source>
        <strain evidence="2 3">29B2s-10</strain>
    </source>
</reference>
<evidence type="ECO:0000256" key="1">
    <source>
        <dbReference type="ARBA" id="ARBA00022801"/>
    </source>
</evidence>
<evidence type="ECO:0000313" key="3">
    <source>
        <dbReference type="Proteomes" id="UP001497600"/>
    </source>
</evidence>